<dbReference type="PANTHER" id="PTHR48044:SF29">
    <property type="entry name" value="GLYCOSYLTRANSFERASE"/>
    <property type="match status" value="1"/>
</dbReference>
<dbReference type="Proteomes" id="UP001497516">
    <property type="component" value="Chromosome 6"/>
</dbReference>
<evidence type="ECO:0008006" key="4">
    <source>
        <dbReference type="Google" id="ProtNLM"/>
    </source>
</evidence>
<sequence>MFDYDTQRDASFKGHIFWSLQRSSGMLLVKSFGEIEAEYIDRVSEFIGMEVVPVSPLVPDDSDNKVVKWLYEKDPSTAVVYISFGSESYLSAGRGGTRSGSADSGEEKVEFHMGSEVFRRGSKTSNGSVAGRIPRGGGGERIRGGGLGSVAEDIEAPEGGRVRQPLRVELDFGKIKYGVPIVAMPLQND</sequence>
<protein>
    <recommendedName>
        <fullName evidence="4">Sulfotransferase</fullName>
    </recommendedName>
</protein>
<dbReference type="SUPFAM" id="SSF53756">
    <property type="entry name" value="UDP-Glycosyltransferase/glycogen phosphorylase"/>
    <property type="match status" value="1"/>
</dbReference>
<dbReference type="PANTHER" id="PTHR48044">
    <property type="entry name" value="GLYCOSYLTRANSFERASE"/>
    <property type="match status" value="1"/>
</dbReference>
<gene>
    <name evidence="2" type="ORF">LTRI10_LOCUS35702</name>
</gene>
<dbReference type="GO" id="GO:0008194">
    <property type="term" value="F:UDP-glycosyltransferase activity"/>
    <property type="evidence" value="ECO:0007669"/>
    <property type="project" value="UniProtKB-ARBA"/>
</dbReference>
<dbReference type="GO" id="GO:1901135">
    <property type="term" value="P:carbohydrate derivative metabolic process"/>
    <property type="evidence" value="ECO:0007669"/>
    <property type="project" value="UniProtKB-ARBA"/>
</dbReference>
<proteinExistence type="predicted"/>
<evidence type="ECO:0000313" key="2">
    <source>
        <dbReference type="EMBL" id="CAL1395259.1"/>
    </source>
</evidence>
<feature type="region of interest" description="Disordered" evidence="1">
    <location>
        <begin position="121"/>
        <end position="152"/>
    </location>
</feature>
<dbReference type="AlphaFoldDB" id="A0AAV2FB53"/>
<dbReference type="Gene3D" id="3.40.50.2000">
    <property type="entry name" value="Glycogen Phosphorylase B"/>
    <property type="match status" value="1"/>
</dbReference>
<accession>A0AAV2FB53</accession>
<keyword evidence="3" id="KW-1185">Reference proteome</keyword>
<evidence type="ECO:0000256" key="1">
    <source>
        <dbReference type="SAM" id="MobiDB-lite"/>
    </source>
</evidence>
<reference evidence="2 3" key="1">
    <citation type="submission" date="2024-04" db="EMBL/GenBank/DDBJ databases">
        <authorList>
            <person name="Fracassetti M."/>
        </authorList>
    </citation>
    <scope>NUCLEOTIDE SEQUENCE [LARGE SCALE GENOMIC DNA]</scope>
</reference>
<organism evidence="2 3">
    <name type="scientific">Linum trigynum</name>
    <dbReference type="NCBI Taxonomy" id="586398"/>
    <lineage>
        <taxon>Eukaryota</taxon>
        <taxon>Viridiplantae</taxon>
        <taxon>Streptophyta</taxon>
        <taxon>Embryophyta</taxon>
        <taxon>Tracheophyta</taxon>
        <taxon>Spermatophyta</taxon>
        <taxon>Magnoliopsida</taxon>
        <taxon>eudicotyledons</taxon>
        <taxon>Gunneridae</taxon>
        <taxon>Pentapetalae</taxon>
        <taxon>rosids</taxon>
        <taxon>fabids</taxon>
        <taxon>Malpighiales</taxon>
        <taxon>Linaceae</taxon>
        <taxon>Linum</taxon>
    </lineage>
</organism>
<name>A0AAV2FB53_9ROSI</name>
<dbReference type="EMBL" id="OZ034819">
    <property type="protein sequence ID" value="CAL1395259.1"/>
    <property type="molecule type" value="Genomic_DNA"/>
</dbReference>
<evidence type="ECO:0000313" key="3">
    <source>
        <dbReference type="Proteomes" id="UP001497516"/>
    </source>
</evidence>